<dbReference type="InterPro" id="IPR046483">
    <property type="entry name" value="DUF6576"/>
</dbReference>
<evidence type="ECO:0000259" key="9">
    <source>
        <dbReference type="Pfam" id="PF01694"/>
    </source>
</evidence>
<dbReference type="Pfam" id="PF20216">
    <property type="entry name" value="DUF6576"/>
    <property type="match status" value="1"/>
</dbReference>
<feature type="transmembrane region" description="Helical" evidence="8">
    <location>
        <begin position="131"/>
        <end position="148"/>
    </location>
</feature>
<evidence type="ECO:0000256" key="4">
    <source>
        <dbReference type="ARBA" id="ARBA00022801"/>
    </source>
</evidence>
<dbReference type="PANTHER" id="PTHR43731">
    <property type="entry name" value="RHOMBOID PROTEASE"/>
    <property type="match status" value="1"/>
</dbReference>
<evidence type="ECO:0000256" key="6">
    <source>
        <dbReference type="ARBA" id="ARBA00023136"/>
    </source>
</evidence>
<keyword evidence="3 8" id="KW-0812">Transmembrane</keyword>
<keyword evidence="11" id="KW-0645">Protease</keyword>
<dbReference type="RefSeq" id="WP_121699469.1">
    <property type="nucleotide sequence ID" value="NZ_JBCLPP010000036.1"/>
</dbReference>
<evidence type="ECO:0000256" key="7">
    <source>
        <dbReference type="SAM" id="MobiDB-lite"/>
    </source>
</evidence>
<dbReference type="EC" id="3.4.21.-" evidence="11"/>
<proteinExistence type="inferred from homology"/>
<accession>A0ABV4CXQ6</accession>
<reference evidence="11 12" key="1">
    <citation type="submission" date="2024-03" db="EMBL/GenBank/DDBJ databases">
        <title>Mouse gut bacterial collection (mGBC) of GemPharmatech.</title>
        <authorList>
            <person name="He Y."/>
            <person name="Dong L."/>
            <person name="Wu D."/>
            <person name="Gao X."/>
            <person name="Lin Z."/>
        </authorList>
    </citation>
    <scope>NUCLEOTIDE SEQUENCE [LARGE SCALE GENOMIC DNA]</scope>
    <source>
        <strain evidence="11 12">54-13</strain>
    </source>
</reference>
<dbReference type="SUPFAM" id="SSF144091">
    <property type="entry name" value="Rhomboid-like"/>
    <property type="match status" value="1"/>
</dbReference>
<feature type="transmembrane region" description="Helical" evidence="8">
    <location>
        <begin position="155"/>
        <end position="175"/>
    </location>
</feature>
<dbReference type="GO" id="GO:0008233">
    <property type="term" value="F:peptidase activity"/>
    <property type="evidence" value="ECO:0007669"/>
    <property type="project" value="UniProtKB-KW"/>
</dbReference>
<evidence type="ECO:0000313" key="11">
    <source>
        <dbReference type="EMBL" id="MEY8246199.1"/>
    </source>
</evidence>
<dbReference type="Gene3D" id="1.20.1540.10">
    <property type="entry name" value="Rhomboid-like"/>
    <property type="match status" value="1"/>
</dbReference>
<protein>
    <submittedName>
        <fullName evidence="11">Rhomboid family intramembrane serine protease</fullName>
        <ecNumber evidence="11">3.4.21.-</ecNumber>
    </submittedName>
</protein>
<feature type="transmembrane region" description="Helical" evidence="8">
    <location>
        <begin position="187"/>
        <end position="204"/>
    </location>
</feature>
<feature type="transmembrane region" description="Helical" evidence="8">
    <location>
        <begin position="105"/>
        <end position="125"/>
    </location>
</feature>
<feature type="transmembrane region" description="Helical" evidence="8">
    <location>
        <begin position="78"/>
        <end position="98"/>
    </location>
</feature>
<evidence type="ECO:0000256" key="8">
    <source>
        <dbReference type="SAM" id="Phobius"/>
    </source>
</evidence>
<dbReference type="Pfam" id="PF01694">
    <property type="entry name" value="Rhomboid"/>
    <property type="match status" value="1"/>
</dbReference>
<evidence type="ECO:0000256" key="3">
    <source>
        <dbReference type="ARBA" id="ARBA00022692"/>
    </source>
</evidence>
<dbReference type="InterPro" id="IPR022764">
    <property type="entry name" value="Peptidase_S54_rhomboid_dom"/>
</dbReference>
<feature type="region of interest" description="Disordered" evidence="7">
    <location>
        <begin position="234"/>
        <end position="266"/>
    </location>
</feature>
<comment type="similarity">
    <text evidence="2">Belongs to the peptidase S54 family.</text>
</comment>
<keyword evidence="12" id="KW-1185">Reference proteome</keyword>
<dbReference type="Proteomes" id="UP001565200">
    <property type="component" value="Unassembled WGS sequence"/>
</dbReference>
<evidence type="ECO:0000256" key="5">
    <source>
        <dbReference type="ARBA" id="ARBA00022989"/>
    </source>
</evidence>
<organism evidence="11 12">
    <name type="scientific">Heminiphilus faecis</name>
    <dbReference type="NCBI Taxonomy" id="2601703"/>
    <lineage>
        <taxon>Bacteria</taxon>
        <taxon>Pseudomonadati</taxon>
        <taxon>Bacteroidota</taxon>
        <taxon>Bacteroidia</taxon>
        <taxon>Bacteroidales</taxon>
        <taxon>Muribaculaceae</taxon>
        <taxon>Heminiphilus</taxon>
    </lineage>
</organism>
<feature type="transmembrane region" description="Helical" evidence="8">
    <location>
        <begin position="21"/>
        <end position="41"/>
    </location>
</feature>
<dbReference type="InterPro" id="IPR050925">
    <property type="entry name" value="Rhomboid_protease_S54"/>
</dbReference>
<dbReference type="InterPro" id="IPR035952">
    <property type="entry name" value="Rhomboid-like_sf"/>
</dbReference>
<evidence type="ECO:0000259" key="10">
    <source>
        <dbReference type="Pfam" id="PF20216"/>
    </source>
</evidence>
<evidence type="ECO:0000256" key="1">
    <source>
        <dbReference type="ARBA" id="ARBA00004141"/>
    </source>
</evidence>
<keyword evidence="4 11" id="KW-0378">Hydrolase</keyword>
<keyword evidence="6 8" id="KW-0472">Membrane</keyword>
<evidence type="ECO:0000313" key="12">
    <source>
        <dbReference type="Proteomes" id="UP001565200"/>
    </source>
</evidence>
<evidence type="ECO:0000256" key="2">
    <source>
        <dbReference type="ARBA" id="ARBA00009045"/>
    </source>
</evidence>
<dbReference type="GO" id="GO:0006508">
    <property type="term" value="P:proteolysis"/>
    <property type="evidence" value="ECO:0007669"/>
    <property type="project" value="UniProtKB-KW"/>
</dbReference>
<feature type="domain" description="DUF6576" evidence="10">
    <location>
        <begin position="267"/>
        <end position="298"/>
    </location>
</feature>
<dbReference type="EMBL" id="JBCLPP010000036">
    <property type="protein sequence ID" value="MEY8246199.1"/>
    <property type="molecule type" value="Genomic_DNA"/>
</dbReference>
<keyword evidence="5 8" id="KW-1133">Transmembrane helix</keyword>
<comment type="subcellular location">
    <subcellularLocation>
        <location evidence="1">Membrane</location>
        <topology evidence="1">Multi-pass membrane protein</topology>
    </subcellularLocation>
</comment>
<name>A0ABV4CXQ6_9BACT</name>
<dbReference type="PANTHER" id="PTHR43731:SF14">
    <property type="entry name" value="PRESENILIN-ASSOCIATED RHOMBOID-LIKE PROTEIN, MITOCHONDRIAL"/>
    <property type="match status" value="1"/>
</dbReference>
<gene>
    <name evidence="11" type="ORF">AAK873_11320</name>
</gene>
<comment type="caution">
    <text evidence="11">The sequence shown here is derived from an EMBL/GenBank/DDBJ whole genome shotgun (WGS) entry which is preliminary data.</text>
</comment>
<feature type="domain" description="Peptidase S54 rhomboid" evidence="9">
    <location>
        <begin position="65"/>
        <end position="204"/>
    </location>
</feature>
<sequence length="301" mass="32555">MDIIENLRYKWRYGSMLIKLVFVNIAVFIILNVATLILSISGQPAQLALGLVEMPSQLPALLVRPWTVLSYMFSQYDFLHLLFNMVWLYWFGSIFLLADSSKNMCALYIYGGLGGAALFIASYAAMNMHGLLIGSSASVLAIVTATAIRQPGYKVGLLFLGEISLKWLAIITIVIDLLSMGGSNGGGHIAHLGGAITGAIYAIAQRKGINIAAPFNSMTDSIVNLWKRITAPRQPKANSSQSGGTFYHAGTATGTSGNKKPAAEADEASLDEILDKVKKSGYGALTAEEKKRLFDISRRIK</sequence>